<dbReference type="Gene3D" id="3.60.21.10">
    <property type="match status" value="1"/>
</dbReference>
<reference evidence="2" key="4">
    <citation type="submission" date="2020-09" db="EMBL/GenBank/DDBJ databases">
        <authorList>
            <person name="Sun Q."/>
            <person name="Ohkuma M."/>
        </authorList>
    </citation>
    <scope>NUCLEOTIDE SEQUENCE</scope>
    <source>
        <strain evidence="2">JCM 31740</strain>
    </source>
</reference>
<reference evidence="1" key="3">
    <citation type="journal article" date="2019" name="BMC Res. Notes">
        <title>Complete genome sequence of the Sulfodiicoccus acidiphilus strain HS-1T, the first crenarchaeon that lacks polB3, isolated from an acidic hot spring in Ohwaku-dani, Hakone, Japan.</title>
        <authorList>
            <person name="Sakai H.D."/>
            <person name="Kurosawa N."/>
        </authorList>
    </citation>
    <scope>NUCLEOTIDE SEQUENCE</scope>
    <source>
        <strain evidence="1">HS-1</strain>
    </source>
</reference>
<dbReference type="AlphaFoldDB" id="A0A348B2M4"/>
<evidence type="ECO:0000313" key="1">
    <source>
        <dbReference type="EMBL" id="BBD72426.1"/>
    </source>
</evidence>
<protein>
    <recommendedName>
        <fullName evidence="4">Phosphoesterase</fullName>
    </recommendedName>
</protein>
<dbReference type="KEGG" id="sacd:HS1genome_0815"/>
<dbReference type="Proteomes" id="UP000276741">
    <property type="component" value="Chromosome"/>
</dbReference>
<evidence type="ECO:0000313" key="3">
    <source>
        <dbReference type="Proteomes" id="UP000276741"/>
    </source>
</evidence>
<dbReference type="RefSeq" id="WP_126449741.1">
    <property type="nucleotide sequence ID" value="NZ_AP018553.1"/>
</dbReference>
<gene>
    <name evidence="2" type="ORF">GCM10007116_13410</name>
    <name evidence="1" type="ORF">HS1genome_0815</name>
</gene>
<sequence>MKVVMVSSGWCELSVMRTLSKLEVDLFVGLGDLECPNLLPRFLGILGEKDGVFVKHFLDQGRYLISNRELSSDFSTDVWISHLAPRGSSTGLIAGLEVGDSKLTEKALMLRPKLIFHGHSEVQAVNTLGETTVVSPGPLSRGLFALYDSSSREFWLSSLAIR</sequence>
<dbReference type="EMBL" id="AP018553">
    <property type="protein sequence ID" value="BBD72426.1"/>
    <property type="molecule type" value="Genomic_DNA"/>
</dbReference>
<dbReference type="GeneID" id="38666317"/>
<dbReference type="SUPFAM" id="SSF56300">
    <property type="entry name" value="Metallo-dependent phosphatases"/>
    <property type="match status" value="1"/>
</dbReference>
<organism evidence="1 3">
    <name type="scientific">Sulfodiicoccus acidiphilus</name>
    <dbReference type="NCBI Taxonomy" id="1670455"/>
    <lineage>
        <taxon>Archaea</taxon>
        <taxon>Thermoproteota</taxon>
        <taxon>Thermoprotei</taxon>
        <taxon>Sulfolobales</taxon>
        <taxon>Sulfolobaceae</taxon>
        <taxon>Sulfodiicoccus</taxon>
    </lineage>
</organism>
<evidence type="ECO:0000313" key="2">
    <source>
        <dbReference type="EMBL" id="GGT97209.1"/>
    </source>
</evidence>
<dbReference type="EMBL" id="BMQS01000011">
    <property type="protein sequence ID" value="GGT97209.1"/>
    <property type="molecule type" value="Genomic_DNA"/>
</dbReference>
<reference evidence="3" key="2">
    <citation type="submission" date="2018-04" db="EMBL/GenBank/DDBJ databases">
        <title>Complete genome sequence of Sulfodiicoccus acidiphilus strain HS-1.</title>
        <authorList>
            <person name="Sakai H.D."/>
            <person name="Kurosawa N."/>
        </authorList>
    </citation>
    <scope>NUCLEOTIDE SEQUENCE [LARGE SCALE GENOMIC DNA]</scope>
    <source>
        <strain evidence="3">HS-1</strain>
    </source>
</reference>
<name>A0A348B2M4_9CREN</name>
<proteinExistence type="predicted"/>
<reference evidence="2" key="1">
    <citation type="journal article" date="2014" name="Int. J. Syst. Evol. Microbiol.">
        <title>Complete genome sequence of Corynebacterium casei LMG S-19264T (=DSM 44701T), isolated from a smear-ripened cheese.</title>
        <authorList>
            <consortium name="US DOE Joint Genome Institute (JGI-PGF)"/>
            <person name="Walter F."/>
            <person name="Albersmeier A."/>
            <person name="Kalinowski J."/>
            <person name="Ruckert C."/>
        </authorList>
    </citation>
    <scope>NUCLEOTIDE SEQUENCE</scope>
    <source>
        <strain evidence="2">JCM 31740</strain>
    </source>
</reference>
<accession>A0A348B2M4</accession>
<keyword evidence="3" id="KW-1185">Reference proteome</keyword>
<evidence type="ECO:0008006" key="4">
    <source>
        <dbReference type="Google" id="ProtNLM"/>
    </source>
</evidence>
<dbReference type="InterPro" id="IPR029052">
    <property type="entry name" value="Metallo-depent_PP-like"/>
</dbReference>
<dbReference type="Proteomes" id="UP000616143">
    <property type="component" value="Unassembled WGS sequence"/>
</dbReference>
<dbReference type="OrthoDB" id="50367at2157"/>